<dbReference type="EMBL" id="JABANO010026796">
    <property type="protein sequence ID" value="KAF4717910.1"/>
    <property type="molecule type" value="Genomic_DNA"/>
</dbReference>
<feature type="non-terminal residue" evidence="2">
    <location>
        <position position="211"/>
    </location>
</feature>
<evidence type="ECO:0000313" key="3">
    <source>
        <dbReference type="Proteomes" id="UP000553632"/>
    </source>
</evidence>
<evidence type="ECO:0000256" key="1">
    <source>
        <dbReference type="SAM" id="SignalP"/>
    </source>
</evidence>
<keyword evidence="3" id="KW-1185">Reference proteome</keyword>
<feature type="signal peptide" evidence="1">
    <location>
        <begin position="1"/>
        <end position="28"/>
    </location>
</feature>
<evidence type="ECO:0000313" key="2">
    <source>
        <dbReference type="EMBL" id="KAF4717910.1"/>
    </source>
</evidence>
<gene>
    <name evidence="2" type="ORF">FOZ63_028696</name>
</gene>
<keyword evidence="1" id="KW-0732">Signal</keyword>
<reference evidence="2 3" key="1">
    <citation type="submission" date="2020-04" db="EMBL/GenBank/DDBJ databases">
        <title>Perkinsus olseni comparative genomics.</title>
        <authorList>
            <person name="Bogema D.R."/>
        </authorList>
    </citation>
    <scope>NUCLEOTIDE SEQUENCE [LARGE SCALE GENOMIC DNA]</scope>
    <source>
        <strain evidence="2 3">ATCC PRA-207</strain>
    </source>
</reference>
<protein>
    <submittedName>
        <fullName evidence="2">Uncharacterized protein</fullName>
    </submittedName>
</protein>
<accession>A0A7J6RE09</accession>
<feature type="chain" id="PRO_5029828675" evidence="1">
    <location>
        <begin position="29"/>
        <end position="211"/>
    </location>
</feature>
<dbReference type="AlphaFoldDB" id="A0A7J6RE09"/>
<name>A0A7J6RE09_PEROL</name>
<sequence>MALSKSSLLTAFFGRLLVLYHGVPVVHPSTTVVYREGEVLYVQAREDVEYLVMPRDWGAVTDLHDAQQLGLSQFKGRFLEAARSRDPKAMKSNLIVYDYYPFNVWDYYNERVAKAKLFRLQYGETLEYEADVARHGLREEVETEVPQSVREEIEQICANGFSALQSTSNHSVLDGIYWGSRKERTLQLAFRRGELIDVDLTVEEGVRMNRK</sequence>
<comment type="caution">
    <text evidence="2">The sequence shown here is derived from an EMBL/GenBank/DDBJ whole genome shotgun (WGS) entry which is preliminary data.</text>
</comment>
<organism evidence="2 3">
    <name type="scientific">Perkinsus olseni</name>
    <name type="common">Perkinsus atlanticus</name>
    <dbReference type="NCBI Taxonomy" id="32597"/>
    <lineage>
        <taxon>Eukaryota</taxon>
        <taxon>Sar</taxon>
        <taxon>Alveolata</taxon>
        <taxon>Perkinsozoa</taxon>
        <taxon>Perkinsea</taxon>
        <taxon>Perkinsida</taxon>
        <taxon>Perkinsidae</taxon>
        <taxon>Perkinsus</taxon>
    </lineage>
</organism>
<dbReference type="Proteomes" id="UP000553632">
    <property type="component" value="Unassembled WGS sequence"/>
</dbReference>
<proteinExistence type="predicted"/>